<dbReference type="AlphaFoldDB" id="A0A167YY53"/>
<evidence type="ECO:0000313" key="6">
    <source>
        <dbReference type="Proteomes" id="UP000242877"/>
    </source>
</evidence>
<feature type="compositionally biased region" description="Basic residues" evidence="4">
    <location>
        <begin position="34"/>
        <end position="46"/>
    </location>
</feature>
<evidence type="ECO:0000256" key="4">
    <source>
        <dbReference type="SAM" id="MobiDB-lite"/>
    </source>
</evidence>
<dbReference type="GO" id="GO:0071008">
    <property type="term" value="C:U2-type post-mRNA release spliceosomal complex"/>
    <property type="evidence" value="ECO:0007669"/>
    <property type="project" value="InterPro"/>
</dbReference>
<keyword evidence="3" id="KW-0175">Coiled coil</keyword>
<comment type="caution">
    <text evidence="5">The sequence shown here is derived from an EMBL/GenBank/DDBJ whole genome shotgun (WGS) entry which is preliminary data.</text>
</comment>
<dbReference type="Pfam" id="PF15458">
    <property type="entry name" value="NTR2"/>
    <property type="match status" value="1"/>
</dbReference>
<evidence type="ECO:0008006" key="7">
    <source>
        <dbReference type="Google" id="ProtNLM"/>
    </source>
</evidence>
<dbReference type="Proteomes" id="UP000242877">
    <property type="component" value="Unassembled WGS sequence"/>
</dbReference>
<reference evidence="5 6" key="1">
    <citation type="journal article" date="2016" name="Genome Biol. Evol.">
        <title>Divergent and convergent evolution of fungal pathogenicity.</title>
        <authorList>
            <person name="Shang Y."/>
            <person name="Xiao G."/>
            <person name="Zheng P."/>
            <person name="Cen K."/>
            <person name="Zhan S."/>
            <person name="Wang C."/>
        </authorList>
    </citation>
    <scope>NUCLEOTIDE SEQUENCE [LARGE SCALE GENOMIC DNA]</scope>
    <source>
        <strain evidence="5 6">ARSEF 7405</strain>
    </source>
</reference>
<feature type="compositionally biased region" description="Polar residues" evidence="4">
    <location>
        <begin position="108"/>
        <end position="124"/>
    </location>
</feature>
<feature type="compositionally biased region" description="Basic and acidic residues" evidence="4">
    <location>
        <begin position="265"/>
        <end position="275"/>
    </location>
</feature>
<feature type="compositionally biased region" description="Basic and acidic residues" evidence="4">
    <location>
        <begin position="239"/>
        <end position="252"/>
    </location>
</feature>
<evidence type="ECO:0000256" key="3">
    <source>
        <dbReference type="SAM" id="Coils"/>
    </source>
</evidence>
<feature type="compositionally biased region" description="Basic residues" evidence="4">
    <location>
        <begin position="1"/>
        <end position="12"/>
    </location>
</feature>
<feature type="region of interest" description="Disordered" evidence="4">
    <location>
        <begin position="83"/>
        <end position="139"/>
    </location>
</feature>
<gene>
    <name evidence="5" type="ORF">AAP_03126</name>
</gene>
<accession>A0A167YY53</accession>
<keyword evidence="2" id="KW-0539">Nucleus</keyword>
<protein>
    <recommendedName>
        <fullName evidence="7">Nineteen complex-related protein 2-domain-containing protein</fullName>
    </recommendedName>
</protein>
<feature type="compositionally biased region" description="Low complexity" evidence="4">
    <location>
        <begin position="390"/>
        <end position="400"/>
    </location>
</feature>
<dbReference type="GO" id="GO:0000390">
    <property type="term" value="P:spliceosomal complex disassembly"/>
    <property type="evidence" value="ECO:0007669"/>
    <property type="project" value="InterPro"/>
</dbReference>
<keyword evidence="6" id="KW-1185">Reference proteome</keyword>
<organism evidence="5 6">
    <name type="scientific">Ascosphaera apis ARSEF 7405</name>
    <dbReference type="NCBI Taxonomy" id="392613"/>
    <lineage>
        <taxon>Eukaryota</taxon>
        <taxon>Fungi</taxon>
        <taxon>Dikarya</taxon>
        <taxon>Ascomycota</taxon>
        <taxon>Pezizomycotina</taxon>
        <taxon>Eurotiomycetes</taxon>
        <taxon>Eurotiomycetidae</taxon>
        <taxon>Onygenales</taxon>
        <taxon>Ascosphaeraceae</taxon>
        <taxon>Ascosphaera</taxon>
    </lineage>
</organism>
<dbReference type="InterPro" id="IPR012890">
    <property type="entry name" value="GCFC2-like"/>
</dbReference>
<evidence type="ECO:0000256" key="2">
    <source>
        <dbReference type="ARBA" id="ARBA00023242"/>
    </source>
</evidence>
<dbReference type="OrthoDB" id="429427at2759"/>
<proteinExistence type="predicted"/>
<dbReference type="PANTHER" id="PTHR12214:SF0">
    <property type="entry name" value="LD29489P"/>
    <property type="match status" value="1"/>
</dbReference>
<dbReference type="InterPro" id="IPR028211">
    <property type="entry name" value="Ntr2"/>
</dbReference>
<feature type="region of interest" description="Disordered" evidence="4">
    <location>
        <begin position="1"/>
        <end position="67"/>
    </location>
</feature>
<dbReference type="PANTHER" id="PTHR12214">
    <property type="entry name" value="GC-RICH SEQUENCE DNA-BINDING FACTOR"/>
    <property type="match status" value="1"/>
</dbReference>
<evidence type="ECO:0000313" key="5">
    <source>
        <dbReference type="EMBL" id="KZZ91907.1"/>
    </source>
</evidence>
<dbReference type="VEuPathDB" id="FungiDB:AAP_03126"/>
<dbReference type="EMBL" id="AZGZ01000012">
    <property type="protein sequence ID" value="KZZ91907.1"/>
    <property type="molecule type" value="Genomic_DNA"/>
</dbReference>
<feature type="region of interest" description="Disordered" evidence="4">
    <location>
        <begin position="387"/>
        <end position="406"/>
    </location>
</feature>
<feature type="compositionally biased region" description="Acidic residues" evidence="4">
    <location>
        <begin position="53"/>
        <end position="63"/>
    </location>
</feature>
<dbReference type="GO" id="GO:0003677">
    <property type="term" value="F:DNA binding"/>
    <property type="evidence" value="ECO:0007669"/>
    <property type="project" value="InterPro"/>
</dbReference>
<feature type="region of interest" description="Disordered" evidence="4">
    <location>
        <begin position="239"/>
        <end position="302"/>
    </location>
</feature>
<feature type="compositionally biased region" description="Acidic residues" evidence="4">
    <location>
        <begin position="253"/>
        <end position="264"/>
    </location>
</feature>
<evidence type="ECO:0000256" key="1">
    <source>
        <dbReference type="ARBA" id="ARBA00004123"/>
    </source>
</evidence>
<name>A0A167YY53_9EURO</name>
<feature type="coiled-coil region" evidence="3">
    <location>
        <begin position="330"/>
        <end position="364"/>
    </location>
</feature>
<comment type="subcellular location">
    <subcellularLocation>
        <location evidence="1">Nucleus</location>
    </subcellularLocation>
</comment>
<sequence>MSSLFAKRRGPRKISTNEEDDENEPDTPVVIKQAARKQKTKSRVRQAYRVGQDLDEDGDEEEGSAVVRPTKLGLNARALEHSALAAAPTSSVAQDGVRPSYTKEDLQNLKQLTPSLPHDPSNTAAADKDDQTVAQQDKQVDVAAKFGEIVQVTQPSNIPTEAEIREKKERRARLAKEYAAEDFISLEDDVASDEDWAIAGKKDANENTRLVRDDEDFAEGFDEFVEDGQIALGARAERARKQKQREEMRELIEAEESSDDEDTDAENRAAYEEAQTRAAMYGQSREATVPARPSTPPKVVPLPRLSDSIMRLQTSLGVLEATKTRMLLRMDELRKEKIEIANREAEIQRLLKETGDRYEKLKAETGAAPTSNNLIMDAPGGLENLGTLKAADAASSSSSDVEMTED</sequence>